<keyword evidence="2" id="KW-1185">Reference proteome</keyword>
<gene>
    <name evidence="1" type="ORF">FAP39_04940</name>
</gene>
<evidence type="ECO:0000313" key="1">
    <source>
        <dbReference type="EMBL" id="TKZ21947.1"/>
    </source>
</evidence>
<reference evidence="1 2" key="1">
    <citation type="submission" date="2019-04" db="EMBL/GenBank/DDBJ databases">
        <title>Genome sequence of Pelagicola litoralis CL-ES2.</title>
        <authorList>
            <person name="Cao J."/>
        </authorList>
    </citation>
    <scope>NUCLEOTIDE SEQUENCE [LARGE SCALE GENOMIC DNA]</scope>
    <source>
        <strain evidence="1 2">CL-ES2</strain>
    </source>
</reference>
<proteinExistence type="predicted"/>
<dbReference type="AlphaFoldDB" id="A0A4U7N8D0"/>
<sequence>MAAGQLAPTGRLLQPSERSKHGDLVVHFELENQQHRAQLVEGSSCLAQAYTTQIGGTLQDSFLGEIIQAFGVEKAFIMRMKVWVSLVVGVGVLLDSN</sequence>
<protein>
    <submittedName>
        <fullName evidence="1">Uncharacterized protein</fullName>
    </submittedName>
</protein>
<dbReference type="Proteomes" id="UP000306575">
    <property type="component" value="Unassembled WGS sequence"/>
</dbReference>
<comment type="caution">
    <text evidence="1">The sequence shown here is derived from an EMBL/GenBank/DDBJ whole genome shotgun (WGS) entry which is preliminary data.</text>
</comment>
<dbReference type="RefSeq" id="WP_138015270.1">
    <property type="nucleotide sequence ID" value="NZ_SULI01000003.1"/>
</dbReference>
<organism evidence="1 2">
    <name type="scientific">Shimia litoralis</name>
    <dbReference type="NCBI Taxonomy" id="420403"/>
    <lineage>
        <taxon>Bacteria</taxon>
        <taxon>Pseudomonadati</taxon>
        <taxon>Pseudomonadota</taxon>
        <taxon>Alphaproteobacteria</taxon>
        <taxon>Rhodobacterales</taxon>
        <taxon>Roseobacteraceae</taxon>
    </lineage>
</organism>
<dbReference type="OrthoDB" id="7929252at2"/>
<accession>A0A4U7N8D0</accession>
<name>A0A4U7N8D0_9RHOB</name>
<evidence type="ECO:0000313" key="2">
    <source>
        <dbReference type="Proteomes" id="UP000306575"/>
    </source>
</evidence>
<dbReference type="EMBL" id="SULI01000003">
    <property type="protein sequence ID" value="TKZ21947.1"/>
    <property type="molecule type" value="Genomic_DNA"/>
</dbReference>